<evidence type="ECO:0008006" key="4">
    <source>
        <dbReference type="Google" id="ProtNLM"/>
    </source>
</evidence>
<feature type="compositionally biased region" description="Basic residues" evidence="1">
    <location>
        <begin position="420"/>
        <end position="438"/>
    </location>
</feature>
<dbReference type="PANTHER" id="PTHR31973">
    <property type="entry name" value="POLYPROTEIN, PUTATIVE-RELATED"/>
    <property type="match status" value="1"/>
</dbReference>
<evidence type="ECO:0000313" key="3">
    <source>
        <dbReference type="EMBL" id="VDD52065.1"/>
    </source>
</evidence>
<keyword evidence="2" id="KW-1133">Transmembrane helix</keyword>
<organism evidence="3">
    <name type="scientific">Brassica oleracea</name>
    <name type="common">Wild cabbage</name>
    <dbReference type="NCBI Taxonomy" id="3712"/>
    <lineage>
        <taxon>Eukaryota</taxon>
        <taxon>Viridiplantae</taxon>
        <taxon>Streptophyta</taxon>
        <taxon>Embryophyta</taxon>
        <taxon>Tracheophyta</taxon>
        <taxon>Spermatophyta</taxon>
        <taxon>Magnoliopsida</taxon>
        <taxon>eudicotyledons</taxon>
        <taxon>Gunneridae</taxon>
        <taxon>Pentapetalae</taxon>
        <taxon>rosids</taxon>
        <taxon>malvids</taxon>
        <taxon>Brassicales</taxon>
        <taxon>Brassicaceae</taxon>
        <taxon>Brassiceae</taxon>
        <taxon>Brassica</taxon>
    </lineage>
</organism>
<gene>
    <name evidence="3" type="ORF">BOLC1T04454H</name>
</gene>
<evidence type="ECO:0000256" key="1">
    <source>
        <dbReference type="SAM" id="MobiDB-lite"/>
    </source>
</evidence>
<feature type="compositionally biased region" description="Basic and acidic residues" evidence="1">
    <location>
        <begin position="463"/>
        <end position="474"/>
    </location>
</feature>
<dbReference type="AlphaFoldDB" id="A0A3P6G3G0"/>
<reference evidence="3" key="1">
    <citation type="submission" date="2018-11" db="EMBL/GenBank/DDBJ databases">
        <authorList>
            <consortium name="Genoscope - CEA"/>
            <person name="William W."/>
        </authorList>
    </citation>
    <scope>NUCLEOTIDE SEQUENCE</scope>
</reference>
<name>A0A3P6G3G0_BRAOL</name>
<sequence>MDHFFNAAQCTGVTPIKTETIRANVAPCEIVRCEHQFVERRVLTRRRSSRLLSVSTMIPLVSALAVTLTSSSAFHRLESSASDRTGSWDKTVNVGIQGVQSGPEPTQVGTYLQLECVYSLSLVGNRLVVETAGMHVNIFDLRNMSQPEQRRRVFTHIVIYRTRCVRSYPNGTEGKKKKAKSDVVDREEEEGISDDKADEVVGDDEADEVVGGDEADEVPDNEQVLDDDAGGHGGIEEETARDLTVFFGEEARNDDCENDEDTGDEWTWEDEQTLSPLLKNSNTPFSGAKCADEESSCPWRVYCSYEKSKQKLMIKVYVSEHECEITGHSKFLKCSTIAMLFAERLRLNPKITKHEISSEIQREYRMFVSVEACGNAKIKVMKQRKASHEEHFNKIWNIFSLCRYHLMHQHHNHPRDSPMHHHHNQPSHISMHHHHNQPSHKFQQSHEGQRDGNKPCMNRQAQKRRDGDDGFHDLDVGNHLSSPLLFPSFTPARVSVSKVVLGEGASVAVK</sequence>
<keyword evidence="2" id="KW-0472">Membrane</keyword>
<dbReference type="Gene3D" id="2.130.10.10">
    <property type="entry name" value="YVTN repeat-like/Quinoprotein amine dehydrogenase"/>
    <property type="match status" value="1"/>
</dbReference>
<proteinExistence type="predicted"/>
<feature type="region of interest" description="Disordered" evidence="1">
    <location>
        <begin position="169"/>
        <end position="232"/>
    </location>
</feature>
<accession>A0A3P6G3G0</accession>
<feature type="compositionally biased region" description="Acidic residues" evidence="1">
    <location>
        <begin position="200"/>
        <end position="228"/>
    </location>
</feature>
<dbReference type="InterPro" id="IPR015943">
    <property type="entry name" value="WD40/YVTN_repeat-like_dom_sf"/>
</dbReference>
<keyword evidence="2" id="KW-0812">Transmembrane</keyword>
<evidence type="ECO:0000256" key="2">
    <source>
        <dbReference type="SAM" id="Phobius"/>
    </source>
</evidence>
<dbReference type="PANTHER" id="PTHR31973:SF187">
    <property type="entry name" value="MUTATOR TRANSPOSASE MUDRA PROTEIN"/>
    <property type="match status" value="1"/>
</dbReference>
<feature type="transmembrane region" description="Helical" evidence="2">
    <location>
        <begin position="51"/>
        <end position="74"/>
    </location>
</feature>
<protein>
    <recommendedName>
        <fullName evidence="4">Transposase MuDR plant domain-containing protein</fullName>
    </recommendedName>
</protein>
<feature type="region of interest" description="Disordered" evidence="1">
    <location>
        <begin position="411"/>
        <end position="474"/>
    </location>
</feature>
<dbReference type="EMBL" id="LR031878">
    <property type="protein sequence ID" value="VDD52065.1"/>
    <property type="molecule type" value="Genomic_DNA"/>
</dbReference>